<sequence>MLKKTSAQMVASARDRIEEISAQHAIRLASDPNVVIVDIRDIRERQRSGYIENSMHAPRGMLEFWVDPESPYAKPDFQQDKKFIFHCASGWRSALAVATLQDMGFEAAHIREGFTGWVEAGGPVKKDEDKNRQPA</sequence>
<dbReference type="PANTHER" id="PTHR44086">
    <property type="entry name" value="THIOSULFATE SULFURTRANSFERASE RDL2, MITOCHONDRIAL-RELATED"/>
    <property type="match status" value="1"/>
</dbReference>
<accession>A0A844QBA8</accession>
<dbReference type="InterPro" id="IPR001763">
    <property type="entry name" value="Rhodanese-like_dom"/>
</dbReference>
<dbReference type="SUPFAM" id="SSF52821">
    <property type="entry name" value="Rhodanese/Cell cycle control phosphatase"/>
    <property type="match status" value="1"/>
</dbReference>
<gene>
    <name evidence="2" type="ORF">GN330_03050</name>
</gene>
<reference evidence="2 3" key="1">
    <citation type="submission" date="2019-12" db="EMBL/GenBank/DDBJ databases">
        <title>Nitratireductor arenosus sp. nov., Isolated from sea sand, Jeju island, South Korea.</title>
        <authorList>
            <person name="Kim W."/>
        </authorList>
    </citation>
    <scope>NUCLEOTIDE SEQUENCE [LARGE SCALE GENOMIC DNA]</scope>
    <source>
        <strain evidence="2 3">CAU 1489</strain>
    </source>
</reference>
<evidence type="ECO:0000259" key="1">
    <source>
        <dbReference type="PROSITE" id="PS50206"/>
    </source>
</evidence>
<dbReference type="GO" id="GO:0004792">
    <property type="term" value="F:thiosulfate-cyanide sulfurtransferase activity"/>
    <property type="evidence" value="ECO:0007669"/>
    <property type="project" value="TreeGrafter"/>
</dbReference>
<dbReference type="SMART" id="SM00450">
    <property type="entry name" value="RHOD"/>
    <property type="match status" value="1"/>
</dbReference>
<dbReference type="PROSITE" id="PS50206">
    <property type="entry name" value="RHODANESE_3"/>
    <property type="match status" value="1"/>
</dbReference>
<dbReference type="InterPro" id="IPR036873">
    <property type="entry name" value="Rhodanese-like_dom_sf"/>
</dbReference>
<proteinExistence type="predicted"/>
<name>A0A844QBA8_9HYPH</name>
<dbReference type="Gene3D" id="3.40.250.10">
    <property type="entry name" value="Rhodanese-like domain"/>
    <property type="match status" value="1"/>
</dbReference>
<dbReference type="PANTHER" id="PTHR44086:SF13">
    <property type="entry name" value="THIOSULFATE SULFURTRANSFERASE PSPE"/>
    <property type="match status" value="1"/>
</dbReference>
<dbReference type="CDD" id="cd01447">
    <property type="entry name" value="Polysulfide_ST"/>
    <property type="match status" value="1"/>
</dbReference>
<dbReference type="Proteomes" id="UP000463224">
    <property type="component" value="Unassembled WGS sequence"/>
</dbReference>
<dbReference type="RefSeq" id="WP_156711191.1">
    <property type="nucleotide sequence ID" value="NZ_WPHG01000001.1"/>
</dbReference>
<feature type="domain" description="Rhodanese" evidence="1">
    <location>
        <begin position="30"/>
        <end position="126"/>
    </location>
</feature>
<dbReference type="AlphaFoldDB" id="A0A844QBA8"/>
<dbReference type="Pfam" id="PF00581">
    <property type="entry name" value="Rhodanese"/>
    <property type="match status" value="1"/>
</dbReference>
<evidence type="ECO:0000313" key="2">
    <source>
        <dbReference type="EMBL" id="MVA96227.1"/>
    </source>
</evidence>
<protein>
    <submittedName>
        <fullName evidence="2">Rhodanese-like domain-containing protein</fullName>
    </submittedName>
</protein>
<organism evidence="2 3">
    <name type="scientific">Nitratireductor arenosus</name>
    <dbReference type="NCBI Taxonomy" id="2682096"/>
    <lineage>
        <taxon>Bacteria</taxon>
        <taxon>Pseudomonadati</taxon>
        <taxon>Pseudomonadota</taxon>
        <taxon>Alphaproteobacteria</taxon>
        <taxon>Hyphomicrobiales</taxon>
        <taxon>Phyllobacteriaceae</taxon>
        <taxon>Nitratireductor</taxon>
    </lineage>
</organism>
<keyword evidence="3" id="KW-1185">Reference proteome</keyword>
<comment type="caution">
    <text evidence="2">The sequence shown here is derived from an EMBL/GenBank/DDBJ whole genome shotgun (WGS) entry which is preliminary data.</text>
</comment>
<evidence type="ECO:0000313" key="3">
    <source>
        <dbReference type="Proteomes" id="UP000463224"/>
    </source>
</evidence>
<dbReference type="EMBL" id="WPHG01000001">
    <property type="protein sequence ID" value="MVA96227.1"/>
    <property type="molecule type" value="Genomic_DNA"/>
</dbReference>